<evidence type="ECO:0000256" key="7">
    <source>
        <dbReference type="ARBA" id="ARBA00022764"/>
    </source>
</evidence>
<dbReference type="Pfam" id="PF03548">
    <property type="entry name" value="LolA"/>
    <property type="match status" value="1"/>
</dbReference>
<dbReference type="EMBL" id="JAMBED010000008">
    <property type="protein sequence ID" value="MCL1550869.1"/>
    <property type="molecule type" value="Genomic_DNA"/>
</dbReference>
<gene>
    <name evidence="10 11" type="primary">lolA</name>
    <name evidence="11" type="ORF">M3O51_05885</name>
</gene>
<sequence precursor="true">MKYQNPRMSFWKTAMHRQLRYAVLATALFASTASAGARQELDTFTRGLKGLDGQFSQRVSDANGRVKENSSGRVALSAPRQFRWEYAKPYKQLIVADGKKVWVFDPDLEQVTVRAQGSEEQNSPLVALIDPARLDKQYDVSEEAAPRDGLQWLSLTPKVDTDASFQMASLGFGKDGLAKMEVVDAVGQRTAISFSGWKRNPAFAADTFRYTPAKGVDVVGDAQ</sequence>
<protein>
    <recommendedName>
        <fullName evidence="4 10">Outer-membrane lipoprotein carrier protein</fullName>
    </recommendedName>
</protein>
<name>A0ABT0LNE3_9XANT</name>
<evidence type="ECO:0000256" key="8">
    <source>
        <dbReference type="ARBA" id="ARBA00022927"/>
    </source>
</evidence>
<dbReference type="SUPFAM" id="SSF89392">
    <property type="entry name" value="Prokaryotic lipoproteins and lipoprotein localization factors"/>
    <property type="match status" value="1"/>
</dbReference>
<comment type="function">
    <text evidence="10">Participates in the translocation of lipoproteins from the inner membrane to the outer membrane. Only forms a complex with a lipoprotein if the residue after the N-terminal Cys is not an aspartate (The Asp acts as a targeting signal to indicate that the lipoprotein should stay in the inner membrane).</text>
</comment>
<comment type="subunit">
    <text evidence="3 10">Monomer.</text>
</comment>
<keyword evidence="5 10" id="KW-0813">Transport</keyword>
<evidence type="ECO:0000313" key="12">
    <source>
        <dbReference type="Proteomes" id="UP001167357"/>
    </source>
</evidence>
<evidence type="ECO:0000256" key="3">
    <source>
        <dbReference type="ARBA" id="ARBA00011245"/>
    </source>
</evidence>
<dbReference type="CDD" id="cd16325">
    <property type="entry name" value="LolA"/>
    <property type="match status" value="1"/>
</dbReference>
<dbReference type="HAMAP" id="MF_00240">
    <property type="entry name" value="LolA"/>
    <property type="match status" value="1"/>
</dbReference>
<proteinExistence type="inferred from homology"/>
<dbReference type="InterPro" id="IPR018323">
    <property type="entry name" value="OM_lipoprot_carrier_LolA_Pbac"/>
</dbReference>
<organism evidence="11 12">
    <name type="scientific">Xanthomonas nasturtii</name>
    <dbReference type="NCBI Taxonomy" id="1843581"/>
    <lineage>
        <taxon>Bacteria</taxon>
        <taxon>Pseudomonadati</taxon>
        <taxon>Pseudomonadota</taxon>
        <taxon>Gammaproteobacteria</taxon>
        <taxon>Lysobacterales</taxon>
        <taxon>Lysobacteraceae</taxon>
        <taxon>Xanthomonas</taxon>
    </lineage>
</organism>
<dbReference type="InterPro" id="IPR004564">
    <property type="entry name" value="OM_lipoprot_carrier_LolA-like"/>
</dbReference>
<evidence type="ECO:0000256" key="9">
    <source>
        <dbReference type="ARBA" id="ARBA00023186"/>
    </source>
</evidence>
<keyword evidence="9 10" id="KW-0143">Chaperone</keyword>
<evidence type="ECO:0000256" key="2">
    <source>
        <dbReference type="ARBA" id="ARBA00007615"/>
    </source>
</evidence>
<dbReference type="NCBIfam" id="TIGR00547">
    <property type="entry name" value="lolA"/>
    <property type="match status" value="1"/>
</dbReference>
<dbReference type="GeneID" id="97211582"/>
<comment type="caution">
    <text evidence="11">The sequence shown here is derived from an EMBL/GenBank/DDBJ whole genome shotgun (WGS) entry which is preliminary data.</text>
</comment>
<dbReference type="Gene3D" id="2.50.20.10">
    <property type="entry name" value="Lipoprotein localisation LolA/LolB/LppX"/>
    <property type="match status" value="1"/>
</dbReference>
<keyword evidence="7 10" id="KW-0574">Periplasm</keyword>
<evidence type="ECO:0000256" key="6">
    <source>
        <dbReference type="ARBA" id="ARBA00022729"/>
    </source>
</evidence>
<evidence type="ECO:0000313" key="11">
    <source>
        <dbReference type="EMBL" id="MCL1550869.1"/>
    </source>
</evidence>
<feature type="signal peptide" evidence="10">
    <location>
        <begin position="1"/>
        <end position="35"/>
    </location>
</feature>
<dbReference type="RefSeq" id="WP_064631289.1">
    <property type="nucleotide sequence ID" value="NZ_CP142004.2"/>
</dbReference>
<keyword evidence="8 10" id="KW-0653">Protein transport</keyword>
<evidence type="ECO:0000256" key="5">
    <source>
        <dbReference type="ARBA" id="ARBA00022448"/>
    </source>
</evidence>
<keyword evidence="12" id="KW-1185">Reference proteome</keyword>
<keyword evidence="11" id="KW-0449">Lipoprotein</keyword>
<dbReference type="PANTHER" id="PTHR35869:SF1">
    <property type="entry name" value="OUTER-MEMBRANE LIPOPROTEIN CARRIER PROTEIN"/>
    <property type="match status" value="1"/>
</dbReference>
<feature type="chain" id="PRO_5044915369" description="Outer-membrane lipoprotein carrier protein" evidence="10">
    <location>
        <begin position="36"/>
        <end position="223"/>
    </location>
</feature>
<evidence type="ECO:0000256" key="4">
    <source>
        <dbReference type="ARBA" id="ARBA00014035"/>
    </source>
</evidence>
<evidence type="ECO:0000256" key="10">
    <source>
        <dbReference type="HAMAP-Rule" id="MF_00240"/>
    </source>
</evidence>
<dbReference type="InterPro" id="IPR029046">
    <property type="entry name" value="LolA/LolB/LppX"/>
</dbReference>
<comment type="subcellular location">
    <subcellularLocation>
        <location evidence="1 10">Periplasm</location>
    </subcellularLocation>
</comment>
<comment type="similarity">
    <text evidence="2 10">Belongs to the LolA family.</text>
</comment>
<dbReference type="Proteomes" id="UP001167357">
    <property type="component" value="Unassembled WGS sequence"/>
</dbReference>
<reference evidence="11" key="1">
    <citation type="submission" date="2022-04" db="EMBL/GenBank/DDBJ databases">
        <title>Genomic comparison of 19 strains of Xanthomonas nasturtii, a newly emerging watercress pathogen.</title>
        <authorList>
            <person name="Harrison J."/>
            <person name="Greer S."/>
            <person name="Hussain R."/>
            <person name="Lascelles D."/>
            <person name="Roberts M."/>
            <person name="Carter B."/>
            <person name="Bryning A."/>
            <person name="Carroll S."/>
            <person name="Aspin A."/>
            <person name="Cruz L."/>
            <person name="Cruz J."/>
            <person name="Grant M."/>
            <person name="Vicente J."/>
            <person name="Studholme D.J."/>
        </authorList>
    </citation>
    <scope>NUCLEOTIDE SEQUENCE</scope>
    <source>
        <strain evidence="11">10016B</strain>
    </source>
</reference>
<evidence type="ECO:0000256" key="1">
    <source>
        <dbReference type="ARBA" id="ARBA00004418"/>
    </source>
</evidence>
<accession>A0ABT0LNE3</accession>
<dbReference type="PANTHER" id="PTHR35869">
    <property type="entry name" value="OUTER-MEMBRANE LIPOPROTEIN CARRIER PROTEIN"/>
    <property type="match status" value="1"/>
</dbReference>
<keyword evidence="6 10" id="KW-0732">Signal</keyword>